<dbReference type="Proteomes" id="UP001176471">
    <property type="component" value="Unassembled WGS sequence"/>
</dbReference>
<feature type="transmembrane region" description="Helical" evidence="1">
    <location>
        <begin position="18"/>
        <end position="39"/>
    </location>
</feature>
<reference evidence="2" key="1">
    <citation type="submission" date="2023-07" db="EMBL/GenBank/DDBJ databases">
        <title>Bacterial whole genome sequence for Sphingobium sp. HBC34.</title>
        <authorList>
            <person name="Le V."/>
            <person name="Ko S.-R."/>
            <person name="Ahn C.-Y."/>
            <person name="Oh H.-M."/>
        </authorList>
    </citation>
    <scope>NUCLEOTIDE SEQUENCE</scope>
    <source>
        <strain evidence="2">HBC34</strain>
    </source>
</reference>
<evidence type="ECO:0000256" key="1">
    <source>
        <dbReference type="SAM" id="Phobius"/>
    </source>
</evidence>
<comment type="caution">
    <text evidence="2">The sequence shown here is derived from an EMBL/GenBank/DDBJ whole genome shotgun (WGS) entry which is preliminary data.</text>
</comment>
<keyword evidence="1" id="KW-1133">Transmembrane helix</keyword>
<proteinExistence type="predicted"/>
<keyword evidence="1" id="KW-0812">Transmembrane</keyword>
<sequence>MQESDRYEQTVYKSLNRFLGYSFVSIIGMLSILAILITTGEMSHPDYESSSCNKEMWMVVPYFMGFVNVIVILIQLLTFQNRQSKIIAAVSVVWLVGLALPFFLIDYVPPETPGTCL</sequence>
<feature type="transmembrane region" description="Helical" evidence="1">
    <location>
        <begin position="86"/>
        <end position="105"/>
    </location>
</feature>
<organism evidence="2 3">
    <name type="scientific">Sphingobium cyanobacteriorum</name>
    <dbReference type="NCBI Taxonomy" id="3063954"/>
    <lineage>
        <taxon>Bacteria</taxon>
        <taxon>Pseudomonadati</taxon>
        <taxon>Pseudomonadota</taxon>
        <taxon>Alphaproteobacteria</taxon>
        <taxon>Sphingomonadales</taxon>
        <taxon>Sphingomonadaceae</taxon>
        <taxon>Sphingobium</taxon>
    </lineage>
</organism>
<feature type="transmembrane region" description="Helical" evidence="1">
    <location>
        <begin position="59"/>
        <end position="79"/>
    </location>
</feature>
<accession>A0ABT8ZQQ9</accession>
<gene>
    <name evidence="2" type="ORF">Q4610_15960</name>
</gene>
<keyword evidence="1" id="KW-0472">Membrane</keyword>
<evidence type="ECO:0008006" key="4">
    <source>
        <dbReference type="Google" id="ProtNLM"/>
    </source>
</evidence>
<evidence type="ECO:0000313" key="2">
    <source>
        <dbReference type="EMBL" id="MDO7836542.1"/>
    </source>
</evidence>
<dbReference type="RefSeq" id="WP_304536961.1">
    <property type="nucleotide sequence ID" value="NZ_JAUQOM010000009.1"/>
</dbReference>
<dbReference type="EMBL" id="JAUQOM010000009">
    <property type="protein sequence ID" value="MDO7836542.1"/>
    <property type="molecule type" value="Genomic_DNA"/>
</dbReference>
<keyword evidence="3" id="KW-1185">Reference proteome</keyword>
<name>A0ABT8ZQQ9_9SPHN</name>
<evidence type="ECO:0000313" key="3">
    <source>
        <dbReference type="Proteomes" id="UP001176471"/>
    </source>
</evidence>
<protein>
    <recommendedName>
        <fullName evidence="4">DUF805 domain-containing protein</fullName>
    </recommendedName>
</protein>